<dbReference type="GeneID" id="115020987"/>
<dbReference type="AlphaFoldDB" id="A0A6J2R848"/>
<reference evidence="3" key="1">
    <citation type="submission" date="2025-08" db="UniProtKB">
        <authorList>
            <consortium name="RefSeq"/>
        </authorList>
    </citation>
    <scope>IDENTIFICATION</scope>
</reference>
<dbReference type="OrthoDB" id="10066352at2759"/>
<sequence>MNKSTERKDIAAEMEENTLPAATSPLSDLNTNPARPDPEGESSPPKMDTTETMESPAKKDTDRRLTTPIKSDVIPRSPGSPASPVPRLKGGKDIMKSEDRQKLAKERREEKAKYLEELSMLQERAIG</sequence>
<feature type="compositionally biased region" description="Basic and acidic residues" evidence="1">
    <location>
        <begin position="1"/>
        <end position="11"/>
    </location>
</feature>
<evidence type="ECO:0000313" key="2">
    <source>
        <dbReference type="Proteomes" id="UP000504630"/>
    </source>
</evidence>
<proteinExistence type="predicted"/>
<protein>
    <submittedName>
        <fullName evidence="3">MAP7 domain-containing protein 1a</fullName>
    </submittedName>
</protein>
<name>A0A6J2R848_COTGO</name>
<keyword evidence="2" id="KW-1185">Reference proteome</keyword>
<dbReference type="KEGG" id="cgob:115020987"/>
<feature type="compositionally biased region" description="Basic and acidic residues" evidence="1">
    <location>
        <begin position="90"/>
        <end position="102"/>
    </location>
</feature>
<evidence type="ECO:0000256" key="1">
    <source>
        <dbReference type="SAM" id="MobiDB-lite"/>
    </source>
</evidence>
<accession>A0A6J2R848</accession>
<feature type="compositionally biased region" description="Polar residues" evidence="1">
    <location>
        <begin position="20"/>
        <end position="33"/>
    </location>
</feature>
<dbReference type="Proteomes" id="UP000504630">
    <property type="component" value="Chromosome 16"/>
</dbReference>
<feature type="compositionally biased region" description="Basic and acidic residues" evidence="1">
    <location>
        <begin position="56"/>
        <end position="65"/>
    </location>
</feature>
<evidence type="ECO:0000313" key="3">
    <source>
        <dbReference type="RefSeq" id="XP_029306958.1"/>
    </source>
</evidence>
<gene>
    <name evidence="3" type="primary">map7d1a</name>
</gene>
<dbReference type="RefSeq" id="XP_029306958.1">
    <property type="nucleotide sequence ID" value="XM_029451098.1"/>
</dbReference>
<dbReference type="CTD" id="565172"/>
<feature type="region of interest" description="Disordered" evidence="1">
    <location>
        <begin position="1"/>
        <end position="102"/>
    </location>
</feature>
<dbReference type="InParanoid" id="A0A6J2R848"/>
<organism evidence="2 3">
    <name type="scientific">Cottoperca gobio</name>
    <name type="common">Frogmouth</name>
    <name type="synonym">Aphritis gobio</name>
    <dbReference type="NCBI Taxonomy" id="56716"/>
    <lineage>
        <taxon>Eukaryota</taxon>
        <taxon>Metazoa</taxon>
        <taxon>Chordata</taxon>
        <taxon>Craniata</taxon>
        <taxon>Vertebrata</taxon>
        <taxon>Euteleostomi</taxon>
        <taxon>Actinopterygii</taxon>
        <taxon>Neopterygii</taxon>
        <taxon>Teleostei</taxon>
        <taxon>Neoteleostei</taxon>
        <taxon>Acanthomorphata</taxon>
        <taxon>Eupercaria</taxon>
        <taxon>Perciformes</taxon>
        <taxon>Notothenioidei</taxon>
        <taxon>Bovichtidae</taxon>
        <taxon>Cottoperca</taxon>
    </lineage>
</organism>